<evidence type="ECO:0000256" key="4">
    <source>
        <dbReference type="ARBA" id="ARBA00022723"/>
    </source>
</evidence>
<keyword evidence="6 8" id="KW-0408">Iron</keyword>
<dbReference type="GO" id="GO:0004497">
    <property type="term" value="F:monooxygenase activity"/>
    <property type="evidence" value="ECO:0007669"/>
    <property type="project" value="UniProtKB-KW"/>
</dbReference>
<dbReference type="PANTHER" id="PTHR47951">
    <property type="entry name" value="OS08G0547900 PROTEIN"/>
    <property type="match status" value="1"/>
</dbReference>
<dbReference type="PRINTS" id="PR00463">
    <property type="entry name" value="EP450I"/>
</dbReference>
<dbReference type="GO" id="GO:0020037">
    <property type="term" value="F:heme binding"/>
    <property type="evidence" value="ECO:0007669"/>
    <property type="project" value="InterPro"/>
</dbReference>
<evidence type="ECO:0000256" key="5">
    <source>
        <dbReference type="ARBA" id="ARBA00023002"/>
    </source>
</evidence>
<dbReference type="SUPFAM" id="SSF48264">
    <property type="entry name" value="Cytochrome P450"/>
    <property type="match status" value="1"/>
</dbReference>
<evidence type="ECO:0000256" key="8">
    <source>
        <dbReference type="PIRSR" id="PIRSR602401-1"/>
    </source>
</evidence>
<gene>
    <name evidence="11" type="ORF">Cgig2_011812</name>
</gene>
<evidence type="ECO:0000256" key="6">
    <source>
        <dbReference type="ARBA" id="ARBA00023004"/>
    </source>
</evidence>
<dbReference type="Gene3D" id="1.10.630.10">
    <property type="entry name" value="Cytochrome P450"/>
    <property type="match status" value="1"/>
</dbReference>
<reference evidence="11" key="1">
    <citation type="submission" date="2022-04" db="EMBL/GenBank/DDBJ databases">
        <title>Carnegiea gigantea Genome sequencing and assembly v2.</title>
        <authorList>
            <person name="Copetti D."/>
            <person name="Sanderson M.J."/>
            <person name="Burquez A."/>
            <person name="Wojciechowski M.F."/>
        </authorList>
    </citation>
    <scope>NUCLEOTIDE SEQUENCE</scope>
    <source>
        <strain evidence="11">SGP5-SGP5p</strain>
        <tissue evidence="11">Aerial part</tissue>
    </source>
</reference>
<evidence type="ECO:0000256" key="1">
    <source>
        <dbReference type="ARBA" id="ARBA00001971"/>
    </source>
</evidence>
<dbReference type="PRINTS" id="PR00385">
    <property type="entry name" value="P450"/>
</dbReference>
<keyword evidence="12" id="KW-1185">Reference proteome</keyword>
<evidence type="ECO:0000313" key="11">
    <source>
        <dbReference type="EMBL" id="KAJ8432646.1"/>
    </source>
</evidence>
<protein>
    <recommendedName>
        <fullName evidence="13">Cytochrome P450</fullName>
    </recommendedName>
</protein>
<keyword evidence="3 8" id="KW-0349">Heme</keyword>
<evidence type="ECO:0000256" key="10">
    <source>
        <dbReference type="SAM" id="SignalP"/>
    </source>
</evidence>
<keyword evidence="4 8" id="KW-0479">Metal-binding</keyword>
<dbReference type="OrthoDB" id="2789670at2759"/>
<organism evidence="11 12">
    <name type="scientific">Carnegiea gigantea</name>
    <dbReference type="NCBI Taxonomy" id="171969"/>
    <lineage>
        <taxon>Eukaryota</taxon>
        <taxon>Viridiplantae</taxon>
        <taxon>Streptophyta</taxon>
        <taxon>Embryophyta</taxon>
        <taxon>Tracheophyta</taxon>
        <taxon>Spermatophyta</taxon>
        <taxon>Magnoliopsida</taxon>
        <taxon>eudicotyledons</taxon>
        <taxon>Gunneridae</taxon>
        <taxon>Pentapetalae</taxon>
        <taxon>Caryophyllales</taxon>
        <taxon>Cactineae</taxon>
        <taxon>Cactaceae</taxon>
        <taxon>Cactoideae</taxon>
        <taxon>Echinocereeae</taxon>
        <taxon>Carnegiea</taxon>
    </lineage>
</organism>
<evidence type="ECO:0000256" key="2">
    <source>
        <dbReference type="ARBA" id="ARBA00010617"/>
    </source>
</evidence>
<dbReference type="EMBL" id="JAKOGI010000594">
    <property type="protein sequence ID" value="KAJ8432646.1"/>
    <property type="molecule type" value="Genomic_DNA"/>
</dbReference>
<feature type="chain" id="PRO_5040461546" description="Cytochrome P450" evidence="10">
    <location>
        <begin position="21"/>
        <end position="508"/>
    </location>
</feature>
<evidence type="ECO:0000256" key="3">
    <source>
        <dbReference type="ARBA" id="ARBA00022617"/>
    </source>
</evidence>
<evidence type="ECO:0008006" key="13">
    <source>
        <dbReference type="Google" id="ProtNLM"/>
    </source>
</evidence>
<evidence type="ECO:0000256" key="9">
    <source>
        <dbReference type="RuleBase" id="RU000461"/>
    </source>
</evidence>
<dbReference type="GO" id="GO:0016705">
    <property type="term" value="F:oxidoreductase activity, acting on paired donors, with incorporation or reduction of molecular oxygen"/>
    <property type="evidence" value="ECO:0007669"/>
    <property type="project" value="InterPro"/>
</dbReference>
<evidence type="ECO:0000313" key="12">
    <source>
        <dbReference type="Proteomes" id="UP001153076"/>
    </source>
</evidence>
<dbReference type="InterPro" id="IPR001128">
    <property type="entry name" value="Cyt_P450"/>
</dbReference>
<dbReference type="GO" id="GO:0005506">
    <property type="term" value="F:iron ion binding"/>
    <property type="evidence" value="ECO:0007669"/>
    <property type="project" value="InterPro"/>
</dbReference>
<comment type="cofactor">
    <cofactor evidence="1 8">
        <name>heme</name>
        <dbReference type="ChEBI" id="CHEBI:30413"/>
    </cofactor>
</comment>
<comment type="similarity">
    <text evidence="2 9">Belongs to the cytochrome P450 family.</text>
</comment>
<dbReference type="InterPro" id="IPR036396">
    <property type="entry name" value="Cyt_P450_sf"/>
</dbReference>
<keyword evidence="7 9" id="KW-0503">Monooxygenase</keyword>
<dbReference type="FunFam" id="1.10.630.10:FF:000126">
    <property type="entry name" value="Predicted protein"/>
    <property type="match status" value="1"/>
</dbReference>
<name>A0A9Q1Q905_9CARY</name>
<proteinExistence type="inferred from homology"/>
<feature type="signal peptide" evidence="10">
    <location>
        <begin position="1"/>
        <end position="20"/>
    </location>
</feature>
<dbReference type="CDD" id="cd11073">
    <property type="entry name" value="CYP76-like"/>
    <property type="match status" value="1"/>
</dbReference>
<dbReference type="PANTHER" id="PTHR47951:SF3">
    <property type="entry name" value="CYTOCHROME P450, FAMILY 706, SUBFAMILY A, POLYPEPTIDE 4"/>
    <property type="match status" value="1"/>
</dbReference>
<accession>A0A9Q1Q905</accession>
<dbReference type="PROSITE" id="PS00086">
    <property type="entry name" value="CYTOCHROME_P450"/>
    <property type="match status" value="1"/>
</dbReference>
<keyword evidence="5 9" id="KW-0560">Oxidoreductase</keyword>
<dbReference type="Proteomes" id="UP001153076">
    <property type="component" value="Unassembled WGS sequence"/>
</dbReference>
<dbReference type="InterPro" id="IPR017972">
    <property type="entry name" value="Cyt_P450_CS"/>
</dbReference>
<dbReference type="Pfam" id="PF00067">
    <property type="entry name" value="p450"/>
    <property type="match status" value="1"/>
</dbReference>
<comment type="caution">
    <text evidence="11">The sequence shown here is derived from an EMBL/GenBank/DDBJ whole genome shotgun (WGS) entry which is preliminary data.</text>
</comment>
<sequence>MWVAVLILTLLTLWITRLLTRTQIRPPLPPGPWGLPAFGNLLSLSSELHSYFATLARPYGPILSLRLGSKFAVVISSPSLAKEVLRDHDVTFASRDVPVAARAASYGGHDIPWSPYGPEWRLLRKVCVREMLCAATLDAVYGIRRGELRRTVRYIRSRVGSAVNLGEQMFLTSMNVVTEMSWGGGVAEEGEEERASRGREFRRVVAEITGHFAKPNISDFYPGLARFDLQGIEKKVKACAERFDGIFNKVIEQRMKMGGGGEEREKDFLEVLLKMKDEYEEVEDDGKSKVSFSMTHLKALLMDMVLGGTDTTSNTVEFAMAEIMNKPEVLRNVQEELDAVVGKESIVEEHHIHKLPYLQAVMKEAFRLHTVVPLLIRHCPSKSCVIGGYTIPKGTRIFINVWAMHRDPSIWANPLEFDPERFLNGKFDFSGNDFSYLPFGSGRRSCAGIAMAERMVLFSLASILHSFDWKLPGGEKLDLEEKFGIILTKRVPLTLIPEPRLSNPSLYE</sequence>
<keyword evidence="10" id="KW-0732">Signal</keyword>
<feature type="binding site" description="axial binding residue" evidence="8">
    <location>
        <position position="446"/>
    </location>
    <ligand>
        <name>heme</name>
        <dbReference type="ChEBI" id="CHEBI:30413"/>
    </ligand>
    <ligandPart>
        <name>Fe</name>
        <dbReference type="ChEBI" id="CHEBI:18248"/>
    </ligandPart>
</feature>
<dbReference type="AlphaFoldDB" id="A0A9Q1Q905"/>
<dbReference type="InterPro" id="IPR002401">
    <property type="entry name" value="Cyt_P450_E_grp-I"/>
</dbReference>
<evidence type="ECO:0000256" key="7">
    <source>
        <dbReference type="ARBA" id="ARBA00023033"/>
    </source>
</evidence>